<name>A0A3D5Q8K6_FLESI</name>
<accession>A0A3D5Q8K6</accession>
<reference evidence="2 3" key="1">
    <citation type="journal article" date="2018" name="Nat. Biotechnol.">
        <title>A standardized bacterial taxonomy based on genome phylogeny substantially revises the tree of life.</title>
        <authorList>
            <person name="Parks D.H."/>
            <person name="Chuvochina M."/>
            <person name="Waite D.W."/>
            <person name="Rinke C."/>
            <person name="Skarshewski A."/>
            <person name="Chaumeil P.A."/>
            <person name="Hugenholtz P."/>
        </authorList>
    </citation>
    <scope>NUCLEOTIDE SEQUENCE [LARGE SCALE GENOMIC DNA]</scope>
    <source>
        <strain evidence="2">UBA8672</strain>
    </source>
</reference>
<dbReference type="EMBL" id="DPPF01000012">
    <property type="protein sequence ID" value="HCW92166.1"/>
    <property type="molecule type" value="Genomic_DNA"/>
</dbReference>
<dbReference type="PANTHER" id="PTHR35024:SF4">
    <property type="entry name" value="POLYMER-FORMING CYTOSKELETAL PROTEIN"/>
    <property type="match status" value="1"/>
</dbReference>
<gene>
    <name evidence="2" type="ORF">DHM44_00615</name>
</gene>
<dbReference type="InterPro" id="IPR007607">
    <property type="entry name" value="BacA/B"/>
</dbReference>
<evidence type="ECO:0000256" key="1">
    <source>
        <dbReference type="ARBA" id="ARBA00044755"/>
    </source>
</evidence>
<evidence type="ECO:0000313" key="2">
    <source>
        <dbReference type="EMBL" id="HCW92166.1"/>
    </source>
</evidence>
<organism evidence="2 3">
    <name type="scientific">Flexistipes sinusarabici</name>
    <dbReference type="NCBI Taxonomy" id="2352"/>
    <lineage>
        <taxon>Bacteria</taxon>
        <taxon>Pseudomonadati</taxon>
        <taxon>Deferribacterota</taxon>
        <taxon>Deferribacteres</taxon>
        <taxon>Deferribacterales</taxon>
        <taxon>Flexistipitaceae</taxon>
        <taxon>Flexistipes</taxon>
    </lineage>
</organism>
<comment type="similarity">
    <text evidence="1">Belongs to the bactofilin family.</text>
</comment>
<dbReference type="PANTHER" id="PTHR35024">
    <property type="entry name" value="HYPOTHETICAL CYTOSOLIC PROTEIN"/>
    <property type="match status" value="1"/>
</dbReference>
<dbReference type="RefSeq" id="WP_273265935.1">
    <property type="nucleotide sequence ID" value="NZ_JAAZVV010000043.1"/>
</dbReference>
<dbReference type="AlphaFoldDB" id="A0A3D5Q8K6"/>
<protein>
    <submittedName>
        <fullName evidence="2">Polymer-forming cytoskeletal protein</fullName>
    </submittedName>
</protein>
<dbReference type="Proteomes" id="UP000262325">
    <property type="component" value="Unassembled WGS sequence"/>
</dbReference>
<comment type="caution">
    <text evidence="2">The sequence shown here is derived from an EMBL/GenBank/DDBJ whole genome shotgun (WGS) entry which is preliminary data.</text>
</comment>
<evidence type="ECO:0000313" key="3">
    <source>
        <dbReference type="Proteomes" id="UP000262325"/>
    </source>
</evidence>
<proteinExistence type="inferred from homology"/>
<dbReference type="Pfam" id="PF04519">
    <property type="entry name" value="Bactofilin"/>
    <property type="match status" value="1"/>
</dbReference>
<sequence length="127" mass="13468">MMKTKNEDGTINAFLGKNTSFNGTLAFDGLVRIDGTFEGNVKTNDTFVIANSGRVKADIDAGTVKISGNFEGTVVAKTKVELYKPAQVTGTIKTPSLVIEDGVVFNGTTEMGKNSGKNTQSNEGEKK</sequence>